<dbReference type="GO" id="GO:0006032">
    <property type="term" value="P:chitin catabolic process"/>
    <property type="evidence" value="ECO:0007669"/>
    <property type="project" value="UniProtKB-KW"/>
</dbReference>
<evidence type="ECO:0000256" key="2">
    <source>
        <dbReference type="ARBA" id="ARBA00012729"/>
    </source>
</evidence>
<evidence type="ECO:0000259" key="12">
    <source>
        <dbReference type="PROSITE" id="PS51910"/>
    </source>
</evidence>
<dbReference type="GO" id="GO:0030246">
    <property type="term" value="F:carbohydrate binding"/>
    <property type="evidence" value="ECO:0007669"/>
    <property type="project" value="InterPro"/>
</dbReference>
<evidence type="ECO:0000256" key="1">
    <source>
        <dbReference type="ARBA" id="ARBA00000822"/>
    </source>
</evidence>
<feature type="chain" id="PRO_5039015633" description="chitinase" evidence="11">
    <location>
        <begin position="26"/>
        <end position="441"/>
    </location>
</feature>
<evidence type="ECO:0000256" key="7">
    <source>
        <dbReference type="ARBA" id="ARBA00023277"/>
    </source>
</evidence>
<dbReference type="InterPro" id="IPR017853">
    <property type="entry name" value="GH"/>
</dbReference>
<dbReference type="EC" id="3.2.1.14" evidence="2"/>
<accession>A0A7K1UV37</accession>
<evidence type="ECO:0000256" key="9">
    <source>
        <dbReference type="ARBA" id="ARBA00023326"/>
    </source>
</evidence>
<dbReference type="PROSITE" id="PS51910">
    <property type="entry name" value="GH18_2"/>
    <property type="match status" value="1"/>
</dbReference>
<dbReference type="CDD" id="cd12214">
    <property type="entry name" value="ChiA1_BD"/>
    <property type="match status" value="1"/>
</dbReference>
<keyword evidence="7" id="KW-0119">Carbohydrate metabolism</keyword>
<dbReference type="GO" id="GO:0005576">
    <property type="term" value="C:extracellular region"/>
    <property type="evidence" value="ECO:0007669"/>
    <property type="project" value="InterPro"/>
</dbReference>
<organism evidence="13 14">
    <name type="scientific">Nocardia terrae</name>
    <dbReference type="NCBI Taxonomy" id="2675851"/>
    <lineage>
        <taxon>Bacteria</taxon>
        <taxon>Bacillati</taxon>
        <taxon>Actinomycetota</taxon>
        <taxon>Actinomycetes</taxon>
        <taxon>Mycobacteriales</taxon>
        <taxon>Nocardiaceae</taxon>
        <taxon>Nocardia</taxon>
    </lineage>
</organism>
<proteinExistence type="predicted"/>
<dbReference type="FunFam" id="3.20.20.80:FF:000118">
    <property type="entry name" value="Probable bifunctional chitinase/lysozyme"/>
    <property type="match status" value="1"/>
</dbReference>
<dbReference type="InterPro" id="IPR052750">
    <property type="entry name" value="GH18_Chitinase"/>
</dbReference>
<name>A0A7K1UV37_9NOCA</name>
<feature type="region of interest" description="Disordered" evidence="10">
    <location>
        <begin position="356"/>
        <end position="393"/>
    </location>
</feature>
<gene>
    <name evidence="13" type="ORF">GPX89_12910</name>
</gene>
<protein>
    <recommendedName>
        <fullName evidence="2">chitinase</fullName>
        <ecNumber evidence="2">3.2.1.14</ecNumber>
    </recommendedName>
</protein>
<keyword evidence="5" id="KW-0378">Hydrolase</keyword>
<evidence type="ECO:0000256" key="5">
    <source>
        <dbReference type="ARBA" id="ARBA00022801"/>
    </source>
</evidence>
<dbReference type="GO" id="GO:0008061">
    <property type="term" value="F:chitin binding"/>
    <property type="evidence" value="ECO:0007669"/>
    <property type="project" value="UniProtKB-KW"/>
</dbReference>
<comment type="catalytic activity">
    <reaction evidence="1">
        <text>Random endo-hydrolysis of N-acetyl-beta-D-glucosaminide (1-&gt;4)-beta-linkages in chitin and chitodextrins.</text>
        <dbReference type="EC" id="3.2.1.14"/>
    </reaction>
</comment>
<dbReference type="Gene3D" id="3.20.20.80">
    <property type="entry name" value="Glycosidases"/>
    <property type="match status" value="1"/>
</dbReference>
<evidence type="ECO:0000313" key="13">
    <source>
        <dbReference type="EMBL" id="MVU78141.1"/>
    </source>
</evidence>
<sequence>MTREATTTRWLSAAVGACAVSLGIAAVCTGPGATASAAVAGGGFAAYVDTSLYPAFDLLTSAKATGATEYNLAFVTDGGSCSPKWGGIADIGQNSTAAQISDFRKAGGDVRISFGGQTGSELATTCSSESALQSAYEAVITQFRATKLDFDIEGGAIANAAANTMRAQALSALQKAHPGLEISFTLPVMPTGLTADGTNLLANAESKGVDVTAVNIMAMDYGSSFSGDMGDYAIQAATASEAQVAQALGVSDAWNRVAVTPMIGVNDVQGETFTLADAAKLADFAKSKGLAWVSMWSATRDKPCPNGGAYADPTCSGIAQQDNAFQHAFAGLGGSTPPTTTAPTTTAPVTTTVPVTTTAPVTTTPPPTTTPPTKTVAPSTTTAAPPTSSTKPSVQAWQVGATYKIGDTVTYDGSTYRCLQAHTVDDPTWTPSNTPALWEKV</sequence>
<evidence type="ECO:0000256" key="8">
    <source>
        <dbReference type="ARBA" id="ARBA00023295"/>
    </source>
</evidence>
<dbReference type="Proteomes" id="UP000466794">
    <property type="component" value="Unassembled WGS sequence"/>
</dbReference>
<dbReference type="InterPro" id="IPR036573">
    <property type="entry name" value="CBM_sf_5/12"/>
</dbReference>
<dbReference type="PANTHER" id="PTHR42976:SF1">
    <property type="entry name" value="GH18 DOMAIN-CONTAINING PROTEIN-RELATED"/>
    <property type="match status" value="1"/>
</dbReference>
<keyword evidence="6" id="KW-0146">Chitin degradation</keyword>
<dbReference type="GO" id="GO:0008843">
    <property type="term" value="F:endochitinase activity"/>
    <property type="evidence" value="ECO:0007669"/>
    <property type="project" value="UniProtKB-EC"/>
</dbReference>
<evidence type="ECO:0000313" key="14">
    <source>
        <dbReference type="Proteomes" id="UP000466794"/>
    </source>
</evidence>
<dbReference type="GO" id="GO:0000272">
    <property type="term" value="P:polysaccharide catabolic process"/>
    <property type="evidence" value="ECO:0007669"/>
    <property type="project" value="UniProtKB-KW"/>
</dbReference>
<feature type="compositionally biased region" description="Low complexity" evidence="10">
    <location>
        <begin position="371"/>
        <end position="393"/>
    </location>
</feature>
<dbReference type="SUPFAM" id="SSF51445">
    <property type="entry name" value="(Trans)glycosidases"/>
    <property type="match status" value="1"/>
</dbReference>
<comment type="caution">
    <text evidence="13">The sequence shown here is derived from an EMBL/GenBank/DDBJ whole genome shotgun (WGS) entry which is preliminary data.</text>
</comment>
<keyword evidence="8" id="KW-0326">Glycosidase</keyword>
<evidence type="ECO:0000256" key="11">
    <source>
        <dbReference type="SAM" id="SignalP"/>
    </source>
</evidence>
<dbReference type="Gene3D" id="2.10.10.20">
    <property type="entry name" value="Carbohydrate-binding module superfamily 5/12"/>
    <property type="match status" value="1"/>
</dbReference>
<keyword evidence="4 11" id="KW-0732">Signal</keyword>
<dbReference type="EMBL" id="WRPP01000002">
    <property type="protein sequence ID" value="MVU78141.1"/>
    <property type="molecule type" value="Genomic_DNA"/>
</dbReference>
<evidence type="ECO:0000256" key="6">
    <source>
        <dbReference type="ARBA" id="ARBA00023024"/>
    </source>
</evidence>
<dbReference type="SMART" id="SM00495">
    <property type="entry name" value="ChtBD3"/>
    <property type="match status" value="1"/>
</dbReference>
<dbReference type="InterPro" id="IPR001223">
    <property type="entry name" value="Glyco_hydro18_cat"/>
</dbReference>
<feature type="signal peptide" evidence="11">
    <location>
        <begin position="1"/>
        <end position="25"/>
    </location>
</feature>
<dbReference type="RefSeq" id="WP_157387694.1">
    <property type="nucleotide sequence ID" value="NZ_WRPP01000002.1"/>
</dbReference>
<dbReference type="AlphaFoldDB" id="A0A7K1UV37"/>
<evidence type="ECO:0000256" key="10">
    <source>
        <dbReference type="SAM" id="MobiDB-lite"/>
    </source>
</evidence>
<dbReference type="PANTHER" id="PTHR42976">
    <property type="entry name" value="BIFUNCTIONAL CHITINASE/LYSOZYME-RELATED"/>
    <property type="match status" value="1"/>
</dbReference>
<dbReference type="SUPFAM" id="SSF51055">
    <property type="entry name" value="Carbohydrate binding domain"/>
    <property type="match status" value="1"/>
</dbReference>
<evidence type="ECO:0000256" key="4">
    <source>
        <dbReference type="ARBA" id="ARBA00022729"/>
    </source>
</evidence>
<dbReference type="Pfam" id="PF02839">
    <property type="entry name" value="CBM_5_12"/>
    <property type="match status" value="1"/>
</dbReference>
<keyword evidence="14" id="KW-1185">Reference proteome</keyword>
<reference evidence="13 14" key="1">
    <citation type="submission" date="2019-12" db="EMBL/GenBank/DDBJ databases">
        <title>Nocardia sp. nov. ET3-3 isolated from soil.</title>
        <authorList>
            <person name="Kanchanasin P."/>
            <person name="Tanasupawat S."/>
            <person name="Yuki M."/>
            <person name="Kudo T."/>
        </authorList>
    </citation>
    <scope>NUCLEOTIDE SEQUENCE [LARGE SCALE GENOMIC DNA]</scope>
    <source>
        <strain evidence="13 14">ET3-3</strain>
    </source>
</reference>
<feature type="domain" description="GH18" evidence="12">
    <location>
        <begin position="42"/>
        <end position="321"/>
    </location>
</feature>
<dbReference type="InterPro" id="IPR003610">
    <property type="entry name" value="CBM5/12"/>
</dbReference>
<keyword evidence="9" id="KW-0624">Polysaccharide degradation</keyword>
<keyword evidence="3" id="KW-0147">Chitin-binding</keyword>
<evidence type="ECO:0000256" key="3">
    <source>
        <dbReference type="ARBA" id="ARBA00022669"/>
    </source>
</evidence>
<dbReference type="CDD" id="cd06543">
    <property type="entry name" value="GH18_PF-ChiA-like"/>
    <property type="match status" value="1"/>
</dbReference>